<evidence type="ECO:0000256" key="1">
    <source>
        <dbReference type="ARBA" id="ARBA00022737"/>
    </source>
</evidence>
<dbReference type="PANTHER" id="PTHR10039:SF14">
    <property type="entry name" value="NACHT DOMAIN-CONTAINING PROTEIN"/>
    <property type="match status" value="1"/>
</dbReference>
<keyword evidence="5" id="KW-1185">Reference proteome</keyword>
<dbReference type="SUPFAM" id="SSF52540">
    <property type="entry name" value="P-loop containing nucleoside triphosphate hydrolases"/>
    <property type="match status" value="1"/>
</dbReference>
<name>A0A8H5FT05_9AGAR</name>
<comment type="caution">
    <text evidence="4">The sequence shown here is derived from an EMBL/GenBank/DDBJ whole genome shotgun (WGS) entry which is preliminary data.</text>
</comment>
<dbReference type="PANTHER" id="PTHR10039">
    <property type="entry name" value="AMELOGENIN"/>
    <property type="match status" value="1"/>
</dbReference>
<dbReference type="InterPro" id="IPR056884">
    <property type="entry name" value="NPHP3-like_N"/>
</dbReference>
<dbReference type="OrthoDB" id="194358at2759"/>
<gene>
    <name evidence="4" type="ORF">D9756_010162</name>
</gene>
<reference evidence="4 5" key="1">
    <citation type="journal article" date="2020" name="ISME J.">
        <title>Uncovering the hidden diversity of litter-decomposition mechanisms in mushroom-forming fungi.</title>
        <authorList>
            <person name="Floudas D."/>
            <person name="Bentzer J."/>
            <person name="Ahren D."/>
            <person name="Johansson T."/>
            <person name="Persson P."/>
            <person name="Tunlid A."/>
        </authorList>
    </citation>
    <scope>NUCLEOTIDE SEQUENCE [LARGE SCALE GENOMIC DNA]</scope>
    <source>
        <strain evidence="4 5">CBS 146.42</strain>
    </source>
</reference>
<protein>
    <recommendedName>
        <fullName evidence="3">Nephrocystin 3-like N-terminal domain-containing protein</fullName>
    </recommendedName>
</protein>
<dbReference type="Gene3D" id="3.40.50.300">
    <property type="entry name" value="P-loop containing nucleotide triphosphate hydrolases"/>
    <property type="match status" value="1"/>
</dbReference>
<feature type="domain" description="Nephrocystin 3-like N-terminal" evidence="3">
    <location>
        <begin position="88"/>
        <end position="251"/>
    </location>
</feature>
<sequence length="1103" mass="125180">MEGKPPWMEPVTSASSSSNQNTLILDGASDFIINNPIMVTNHGSNTEIKKLLEKKAMVDGTYDSAARHYTAPQCHSDTRVPLRERLIDWLLNINRVQSLFWLYGPAGVGKSAIVQYIMEYCAQQGLPGAGLFLSRANKRNDPNRIIPSLAHQLALAYPAYRQLVSNVLITDPTILEKRLPLQFRQLIDEPADALRIGASRSVASHPIPLVLDGLDECNSYEAQRELIKIFVSFGSTCKARQLPFVCLVTSRPEWQIVSTFDALGPASGVWREELRMDTSESRRDVSKVLRDGFEQIKSKHSDAFSADIEWPTGTDLRKIESAASGNMLLASLVVACVDDDDPTAQLELCLKSLQGKLTSDERNPFEPLTALYRGLLLSIPRTLLRTALLVLYFHISCSNRGLGFRGYGMYAKTMVNLLFVEQKAFYGSLRRLRSVLSVPSPATAWQQPLVFSHTTFADYVKVAVQAGHFGLHEVDALTEIRAACIKWHQILGKRPKDIRKDLLDIAPWAKGIADDSYHFRGLIRSVLFQEWHDMLQRGDVEKLQEELENFAFSDLPRRFVDDEDYEDYDDYQYFYDEERDDNNFRDIHQALKGLARGLVTKEHTFLNIQSSTSTCIVRTVPLWPTDYQLINRYVAVFGQWTTEMKPLDWDATSPSMWNYTGLYFCSLKDSFDDCHAFEIIWRITWCPTLSYFLLGHSDNTVLVIVYPSVASTDGGMHWKESLMKMKTPHSSDESLLDLIKNSPYDSEYSEGTGGLVMNIVSFIADPWCPSPHSRLKIIADILYSTTNSGEIFHLIFHHTLNDIPHNLSHIAHQILAFLIIHTRQSGYYRRVHLKVLKHFLCLDDAIINCVLQWLRPLVFSWYPNSSDPGTGYLILKVPPCSIRLPINHNCCGRGSGVAPWLCVEEQAWVVVFGLWIAWSSCYLTTGDDSWVSSLFGKIDFLGKTWEALHDICTSDGLATAAAYLCDFPFCRLDRGLFAEFEFRKRFEDLVFRLSSDSGFSPLLRTQPNCPMDCLLLEKWAQFGRNSEFATLPIERERHTEFYPISLSTTKIPPLTKAGYRIFLIGYGENTCLIAMTPYEYKSSYNDEDEGDTPADSRIEPAET</sequence>
<feature type="region of interest" description="Disordered" evidence="2">
    <location>
        <begin position="1083"/>
        <end position="1103"/>
    </location>
</feature>
<dbReference type="Proteomes" id="UP000559027">
    <property type="component" value="Unassembled WGS sequence"/>
</dbReference>
<evidence type="ECO:0000313" key="5">
    <source>
        <dbReference type="Proteomes" id="UP000559027"/>
    </source>
</evidence>
<evidence type="ECO:0000259" key="3">
    <source>
        <dbReference type="Pfam" id="PF24883"/>
    </source>
</evidence>
<organism evidence="4 5">
    <name type="scientific">Leucocoprinus leucothites</name>
    <dbReference type="NCBI Taxonomy" id="201217"/>
    <lineage>
        <taxon>Eukaryota</taxon>
        <taxon>Fungi</taxon>
        <taxon>Dikarya</taxon>
        <taxon>Basidiomycota</taxon>
        <taxon>Agaricomycotina</taxon>
        <taxon>Agaricomycetes</taxon>
        <taxon>Agaricomycetidae</taxon>
        <taxon>Agaricales</taxon>
        <taxon>Agaricineae</taxon>
        <taxon>Agaricaceae</taxon>
        <taxon>Leucocoprinus</taxon>
    </lineage>
</organism>
<dbReference type="InterPro" id="IPR027417">
    <property type="entry name" value="P-loop_NTPase"/>
</dbReference>
<accession>A0A8H5FT05</accession>
<feature type="compositionally biased region" description="Basic and acidic residues" evidence="2">
    <location>
        <begin position="1094"/>
        <end position="1103"/>
    </location>
</feature>
<keyword evidence="1" id="KW-0677">Repeat</keyword>
<proteinExistence type="predicted"/>
<dbReference type="AlphaFoldDB" id="A0A8H5FT05"/>
<evidence type="ECO:0000313" key="4">
    <source>
        <dbReference type="EMBL" id="KAF5347969.1"/>
    </source>
</evidence>
<dbReference type="EMBL" id="JAACJO010000022">
    <property type="protein sequence ID" value="KAF5347969.1"/>
    <property type="molecule type" value="Genomic_DNA"/>
</dbReference>
<dbReference type="Pfam" id="PF24883">
    <property type="entry name" value="NPHP3_N"/>
    <property type="match status" value="1"/>
</dbReference>
<evidence type="ECO:0000256" key="2">
    <source>
        <dbReference type="SAM" id="MobiDB-lite"/>
    </source>
</evidence>